<dbReference type="PANTHER" id="PTHR21624">
    <property type="entry name" value="STEROL DESATURASE-RELATED PROTEIN"/>
    <property type="match status" value="1"/>
</dbReference>
<feature type="domain" description="Fatty acid hydroxylase" evidence="8">
    <location>
        <begin position="213"/>
        <end position="347"/>
    </location>
</feature>
<feature type="transmembrane region" description="Helical" evidence="7">
    <location>
        <begin position="73"/>
        <end position="91"/>
    </location>
</feature>
<feature type="transmembrane region" description="Helical" evidence="7">
    <location>
        <begin position="128"/>
        <end position="147"/>
    </location>
</feature>
<evidence type="ECO:0000259" key="8">
    <source>
        <dbReference type="Pfam" id="PF04116"/>
    </source>
</evidence>
<evidence type="ECO:0000256" key="6">
    <source>
        <dbReference type="ARBA" id="ARBA00023136"/>
    </source>
</evidence>
<dbReference type="GO" id="GO:0016020">
    <property type="term" value="C:membrane"/>
    <property type="evidence" value="ECO:0007669"/>
    <property type="project" value="GOC"/>
</dbReference>
<dbReference type="PANTHER" id="PTHR21624:SF1">
    <property type="entry name" value="ALKYLGLYCEROL MONOOXYGENASE"/>
    <property type="match status" value="1"/>
</dbReference>
<dbReference type="InterPro" id="IPR006694">
    <property type="entry name" value="Fatty_acid_hydroxylase"/>
</dbReference>
<dbReference type="GO" id="GO:0006643">
    <property type="term" value="P:membrane lipid metabolic process"/>
    <property type="evidence" value="ECO:0007669"/>
    <property type="project" value="TreeGrafter"/>
</dbReference>
<comment type="caution">
    <text evidence="9">The sequence shown here is derived from an EMBL/GenBank/DDBJ whole genome shotgun (WGS) entry which is preliminary data.</text>
</comment>
<dbReference type="OrthoDB" id="9770329at2"/>
<keyword evidence="2 7" id="KW-0812">Transmembrane</keyword>
<evidence type="ECO:0000313" key="9">
    <source>
        <dbReference type="EMBL" id="KPQ27120.1"/>
    </source>
</evidence>
<dbReference type="GO" id="GO:0005506">
    <property type="term" value="F:iron ion binding"/>
    <property type="evidence" value="ECO:0007669"/>
    <property type="project" value="InterPro"/>
</dbReference>
<dbReference type="AlphaFoldDB" id="A0A0P7YA26"/>
<dbReference type="InterPro" id="IPR051689">
    <property type="entry name" value="Sterol_desaturase/TMEM195"/>
</dbReference>
<dbReference type="EMBL" id="LJZQ01000035">
    <property type="protein sequence ID" value="KPQ27120.1"/>
    <property type="molecule type" value="Genomic_DNA"/>
</dbReference>
<dbReference type="GO" id="GO:0008610">
    <property type="term" value="P:lipid biosynthetic process"/>
    <property type="evidence" value="ECO:0007669"/>
    <property type="project" value="InterPro"/>
</dbReference>
<comment type="subcellular location">
    <subcellularLocation>
        <location evidence="1">Endomembrane system</location>
        <topology evidence="1">Multi-pass membrane protein</topology>
    </subcellularLocation>
</comment>
<name>A0A0P7YA26_9GAMM</name>
<reference evidence="9 10" key="1">
    <citation type="submission" date="2015-09" db="EMBL/GenBank/DDBJ databases">
        <title>Identification and resolution of microdiversity through metagenomic sequencing of parallel consortia.</title>
        <authorList>
            <person name="Nelson W.C."/>
            <person name="Romine M.F."/>
            <person name="Lindemann S.R."/>
        </authorList>
    </citation>
    <scope>NUCLEOTIDE SEQUENCE [LARGE SCALE GENOMIC DNA]</scope>
    <source>
        <strain evidence="9">HL-55</strain>
    </source>
</reference>
<keyword evidence="6 7" id="KW-0472">Membrane</keyword>
<protein>
    <submittedName>
        <fullName evidence="9">Sterol desaturase</fullName>
    </submittedName>
</protein>
<dbReference type="GO" id="GO:0050479">
    <property type="term" value="F:glyceryl-ether monooxygenase activity"/>
    <property type="evidence" value="ECO:0007669"/>
    <property type="project" value="TreeGrafter"/>
</dbReference>
<feature type="transmembrane region" description="Helical" evidence="7">
    <location>
        <begin position="168"/>
        <end position="189"/>
    </location>
</feature>
<accession>A0A0P7YA26</accession>
<feature type="transmembrane region" description="Helical" evidence="7">
    <location>
        <begin position="98"/>
        <end position="116"/>
    </location>
</feature>
<keyword evidence="5" id="KW-0443">Lipid metabolism</keyword>
<dbReference type="GO" id="GO:0012505">
    <property type="term" value="C:endomembrane system"/>
    <property type="evidence" value="ECO:0007669"/>
    <property type="project" value="UniProtKB-SubCell"/>
</dbReference>
<evidence type="ECO:0000313" key="10">
    <source>
        <dbReference type="Proteomes" id="UP000050416"/>
    </source>
</evidence>
<sequence length="380" mass="43822">MNTEQDTDYQYRERVLEPRPEKELRFRNGRIPGYFSIFLGGLSLAAVLAYLFPSYLTTTDLRVAYDAEALQDVLKYGMWFSLFFGITTFVLDRRKRLGAAGIAMTLIAFALGGYNVPVGPVEPKPLSLGVDWLILAFLGSTIVFTSLEKLFPKYREQVILRDEWGLDFFYFCLNHLLISAILLFGNFLVTHFEWVASDSLQAAIQSTPLWLQVVLLILVADFVLYWEHRVFHEVRRLWPFHAVHHSVETMDWLAGSRAHVVQIFIERGLVMLALYLLGASKDALDIYVTFAALQAIIIHSNLNVPWGPLKYLLVTPQFHHWHHSSERPAIDTNYSAHTVLFDRLFGTYHFPKAHWPAEYGTTQKLPGSYLGQLFYPFRRR</sequence>
<organism evidence="9 10">
    <name type="scientific">Marinobacter excellens HL-55</name>
    <dbReference type="NCBI Taxonomy" id="1305731"/>
    <lineage>
        <taxon>Bacteria</taxon>
        <taxon>Pseudomonadati</taxon>
        <taxon>Pseudomonadota</taxon>
        <taxon>Gammaproteobacteria</taxon>
        <taxon>Pseudomonadales</taxon>
        <taxon>Marinobacteraceae</taxon>
        <taxon>Marinobacter</taxon>
    </lineage>
</organism>
<evidence type="ECO:0000256" key="2">
    <source>
        <dbReference type="ARBA" id="ARBA00022692"/>
    </source>
</evidence>
<evidence type="ECO:0000256" key="1">
    <source>
        <dbReference type="ARBA" id="ARBA00004127"/>
    </source>
</evidence>
<dbReference type="Proteomes" id="UP000050416">
    <property type="component" value="Unassembled WGS sequence"/>
</dbReference>
<proteinExistence type="predicted"/>
<keyword evidence="4" id="KW-0560">Oxidoreductase</keyword>
<keyword evidence="3 7" id="KW-1133">Transmembrane helix</keyword>
<evidence type="ECO:0000256" key="4">
    <source>
        <dbReference type="ARBA" id="ARBA00023002"/>
    </source>
</evidence>
<evidence type="ECO:0000256" key="3">
    <source>
        <dbReference type="ARBA" id="ARBA00022989"/>
    </source>
</evidence>
<evidence type="ECO:0000256" key="7">
    <source>
        <dbReference type="SAM" id="Phobius"/>
    </source>
</evidence>
<dbReference type="PATRIC" id="fig|1305731.5.peg.1998"/>
<dbReference type="Pfam" id="PF04116">
    <property type="entry name" value="FA_hydroxylase"/>
    <property type="match status" value="1"/>
</dbReference>
<evidence type="ECO:0000256" key="5">
    <source>
        <dbReference type="ARBA" id="ARBA00023098"/>
    </source>
</evidence>
<feature type="transmembrane region" description="Helical" evidence="7">
    <location>
        <begin position="209"/>
        <end position="226"/>
    </location>
</feature>
<feature type="transmembrane region" description="Helical" evidence="7">
    <location>
        <begin position="31"/>
        <end position="53"/>
    </location>
</feature>
<gene>
    <name evidence="9" type="ORF">HLUCCX14_16080</name>
</gene>
<dbReference type="STRING" id="1305731.GCA_000934705_03098"/>